<name>A0A9D1Z9Q0_9ACTN</name>
<reference evidence="2" key="1">
    <citation type="journal article" date="2021" name="PeerJ">
        <title>Extensive microbial diversity within the chicken gut microbiome revealed by metagenomics and culture.</title>
        <authorList>
            <person name="Gilroy R."/>
            <person name="Ravi A."/>
            <person name="Getino M."/>
            <person name="Pursley I."/>
            <person name="Horton D.L."/>
            <person name="Alikhan N.F."/>
            <person name="Baker D."/>
            <person name="Gharbi K."/>
            <person name="Hall N."/>
            <person name="Watson M."/>
            <person name="Adriaenssens E.M."/>
            <person name="Foster-Nyarko E."/>
            <person name="Jarju S."/>
            <person name="Secka A."/>
            <person name="Antonio M."/>
            <person name="Oren A."/>
            <person name="Chaudhuri R.R."/>
            <person name="La Ragione R."/>
            <person name="Hildebrand F."/>
            <person name="Pallen M.J."/>
        </authorList>
    </citation>
    <scope>NUCLEOTIDE SEQUENCE</scope>
    <source>
        <strain evidence="2">ChiHjej10B9-743</strain>
    </source>
</reference>
<keyword evidence="1" id="KW-0472">Membrane</keyword>
<organism evidence="2 3">
    <name type="scientific">Candidatus Olsenella excrementavium</name>
    <dbReference type="NCBI Taxonomy" id="2838709"/>
    <lineage>
        <taxon>Bacteria</taxon>
        <taxon>Bacillati</taxon>
        <taxon>Actinomycetota</taxon>
        <taxon>Coriobacteriia</taxon>
        <taxon>Coriobacteriales</taxon>
        <taxon>Atopobiaceae</taxon>
        <taxon>Olsenella</taxon>
    </lineage>
</organism>
<proteinExistence type="predicted"/>
<feature type="transmembrane region" description="Helical" evidence="1">
    <location>
        <begin position="36"/>
        <end position="58"/>
    </location>
</feature>
<dbReference type="EMBL" id="DXCP01000028">
    <property type="protein sequence ID" value="HIY79536.1"/>
    <property type="molecule type" value="Genomic_DNA"/>
</dbReference>
<dbReference type="Proteomes" id="UP000824133">
    <property type="component" value="Unassembled WGS sequence"/>
</dbReference>
<protein>
    <submittedName>
        <fullName evidence="2">XRE family transcriptional regulator</fullName>
    </submittedName>
</protein>
<evidence type="ECO:0000313" key="3">
    <source>
        <dbReference type="Proteomes" id="UP000824133"/>
    </source>
</evidence>
<sequence length="62" mass="6713">AIMIVATIVGLALLFAPVFSAPNMDSWTPEGTSAMWFWVAWPVGGLVCGIVTLLWEAFDREG</sequence>
<dbReference type="AlphaFoldDB" id="A0A9D1Z9Q0"/>
<accession>A0A9D1Z9Q0</accession>
<feature type="non-terminal residue" evidence="2">
    <location>
        <position position="1"/>
    </location>
</feature>
<reference evidence="2" key="2">
    <citation type="submission" date="2021-04" db="EMBL/GenBank/DDBJ databases">
        <authorList>
            <person name="Gilroy R."/>
        </authorList>
    </citation>
    <scope>NUCLEOTIDE SEQUENCE</scope>
    <source>
        <strain evidence="2">ChiHjej10B9-743</strain>
    </source>
</reference>
<keyword evidence="1" id="KW-0812">Transmembrane</keyword>
<evidence type="ECO:0000256" key="1">
    <source>
        <dbReference type="SAM" id="Phobius"/>
    </source>
</evidence>
<evidence type="ECO:0000313" key="2">
    <source>
        <dbReference type="EMBL" id="HIY79536.1"/>
    </source>
</evidence>
<gene>
    <name evidence="2" type="ORF">IAA42_03775</name>
</gene>
<keyword evidence="1" id="KW-1133">Transmembrane helix</keyword>
<comment type="caution">
    <text evidence="2">The sequence shown here is derived from an EMBL/GenBank/DDBJ whole genome shotgun (WGS) entry which is preliminary data.</text>
</comment>